<accession>A0A7N0RCY1</accession>
<evidence type="ECO:0000256" key="7">
    <source>
        <dbReference type="ARBA" id="ARBA00022723"/>
    </source>
</evidence>
<reference evidence="18" key="1">
    <citation type="submission" date="2021-01" db="UniProtKB">
        <authorList>
            <consortium name="EnsemblPlants"/>
        </authorList>
    </citation>
    <scope>IDENTIFICATION</scope>
</reference>
<evidence type="ECO:0000256" key="11">
    <source>
        <dbReference type="ARBA" id="ARBA00022833"/>
    </source>
</evidence>
<feature type="transmembrane region" description="Helical" evidence="15">
    <location>
        <begin position="227"/>
        <end position="250"/>
    </location>
</feature>
<evidence type="ECO:0000256" key="3">
    <source>
        <dbReference type="ARBA" id="ARBA00004906"/>
    </source>
</evidence>
<dbReference type="Pfam" id="PF13947">
    <property type="entry name" value="GUB_WAK_bind"/>
    <property type="match status" value="1"/>
</dbReference>
<protein>
    <recommendedName>
        <fullName evidence="4">RING-type E3 ubiquitin transferase</fullName>
        <ecNumber evidence="4">2.3.2.27</ecNumber>
    </recommendedName>
</protein>
<dbReference type="InterPro" id="IPR046948">
    <property type="entry name" value="ATL20-22-like"/>
</dbReference>
<evidence type="ECO:0000256" key="16">
    <source>
        <dbReference type="SAM" id="SignalP"/>
    </source>
</evidence>
<evidence type="ECO:0000256" key="6">
    <source>
        <dbReference type="ARBA" id="ARBA00022692"/>
    </source>
</evidence>
<sequence length="460" mass="50940">MEVVSLLFICFIIYADAEVQAEPEQQQLCRESRCGAHGPVVRFPFRLVDRQPERCGYPGFELSCTEDNHTLLALADSIKLLVEDINYADQFVRVQPQDCFARKAQSLNFTSSVFDSSYTHTFFNCSSDVQSGHSIACLSSPGNYVITKSSSSLYDFYDDNLLSCTKMYDVPSLPYDIFDPRPVLSWITPDCQRCEDRSQICGPSSTGNQSTSVQCFTRPHPHTKKGIVAVAAAGVCALLLLITMASIYYVKTSSVSKNDVEIEKFLKDYTGLMPTRYTYSDIKRFTSNFKDKLGQGGYGSVYRGKVSGDTIVAVKILHNSTGIGHDFVNEVATMARSSRSCCLTGAGYTTLPQAYPKESSICIKGVTREYSTSTSSQTTFCWTRTSRQSFVISAKPNYAQRARVSYQCTQPEGRWATSHPKSTPETSAVCRPSQTFTASECCFLKWSGAGGVNPLQYLQA</sequence>
<keyword evidence="19" id="KW-1185">Reference proteome</keyword>
<keyword evidence="12 15" id="KW-1133">Transmembrane helix</keyword>
<dbReference type="Proteomes" id="UP000594263">
    <property type="component" value="Unplaced"/>
</dbReference>
<dbReference type="EC" id="2.3.2.27" evidence="4"/>
<keyword evidence="7" id="KW-0479">Metal-binding</keyword>
<evidence type="ECO:0000256" key="2">
    <source>
        <dbReference type="ARBA" id="ARBA00004167"/>
    </source>
</evidence>
<name>A0A7N0RCY1_KALFE</name>
<feature type="signal peptide" evidence="16">
    <location>
        <begin position="1"/>
        <end position="17"/>
    </location>
</feature>
<evidence type="ECO:0000256" key="15">
    <source>
        <dbReference type="SAM" id="Phobius"/>
    </source>
</evidence>
<evidence type="ECO:0000256" key="13">
    <source>
        <dbReference type="ARBA" id="ARBA00023136"/>
    </source>
</evidence>
<evidence type="ECO:0000256" key="12">
    <source>
        <dbReference type="ARBA" id="ARBA00022989"/>
    </source>
</evidence>
<dbReference type="GO" id="GO:0030247">
    <property type="term" value="F:polysaccharide binding"/>
    <property type="evidence" value="ECO:0007669"/>
    <property type="project" value="InterPro"/>
</dbReference>
<feature type="domain" description="Wall-associated receptor kinase galacturonan-binding" evidence="17">
    <location>
        <begin position="29"/>
        <end position="94"/>
    </location>
</feature>
<keyword evidence="13 15" id="KW-0472">Membrane</keyword>
<evidence type="ECO:0000313" key="18">
    <source>
        <dbReference type="EnsemblPlants" id="Kaladp0008s0585.2.v1.1"/>
    </source>
</evidence>
<keyword evidence="9" id="KW-0863">Zinc-finger</keyword>
<comment type="similarity">
    <text evidence="14">Belongs to the RING-type zinc finger family. ATL subfamily.</text>
</comment>
<dbReference type="InterPro" id="IPR025287">
    <property type="entry name" value="WAK_GUB"/>
</dbReference>
<dbReference type="PANTHER" id="PTHR46279:SF9">
    <property type="entry name" value="OS01G0116300 PROTEIN"/>
    <property type="match status" value="1"/>
</dbReference>
<dbReference type="GO" id="GO:0008270">
    <property type="term" value="F:zinc ion binding"/>
    <property type="evidence" value="ECO:0007669"/>
    <property type="project" value="UniProtKB-KW"/>
</dbReference>
<dbReference type="PANTHER" id="PTHR46279">
    <property type="entry name" value="RING/U-BOX SUPERFAMILY PROTEIN"/>
    <property type="match status" value="1"/>
</dbReference>
<feature type="chain" id="PRO_5029498453" description="RING-type E3 ubiquitin transferase" evidence="16">
    <location>
        <begin position="18"/>
        <end position="460"/>
    </location>
</feature>
<proteinExistence type="inferred from homology"/>
<keyword evidence="6 15" id="KW-0812">Transmembrane</keyword>
<comment type="catalytic activity">
    <reaction evidence="1">
        <text>S-ubiquitinyl-[E2 ubiquitin-conjugating enzyme]-L-cysteine + [acceptor protein]-L-lysine = [E2 ubiquitin-conjugating enzyme]-L-cysteine + N(6)-ubiquitinyl-[acceptor protein]-L-lysine.</text>
        <dbReference type="EC" id="2.3.2.27"/>
    </reaction>
</comment>
<dbReference type="InterPro" id="IPR011009">
    <property type="entry name" value="Kinase-like_dom_sf"/>
</dbReference>
<dbReference type="Gene3D" id="3.30.200.20">
    <property type="entry name" value="Phosphorylase Kinase, domain 1"/>
    <property type="match status" value="1"/>
</dbReference>
<evidence type="ECO:0000256" key="1">
    <source>
        <dbReference type="ARBA" id="ARBA00000900"/>
    </source>
</evidence>
<evidence type="ECO:0000313" key="19">
    <source>
        <dbReference type="Proteomes" id="UP000594263"/>
    </source>
</evidence>
<evidence type="ECO:0000259" key="17">
    <source>
        <dbReference type="Pfam" id="PF13947"/>
    </source>
</evidence>
<evidence type="ECO:0000256" key="14">
    <source>
        <dbReference type="ARBA" id="ARBA00024209"/>
    </source>
</evidence>
<evidence type="ECO:0000256" key="10">
    <source>
        <dbReference type="ARBA" id="ARBA00022786"/>
    </source>
</evidence>
<keyword evidence="10" id="KW-0833">Ubl conjugation pathway</keyword>
<comment type="subcellular location">
    <subcellularLocation>
        <location evidence="2">Membrane</location>
        <topology evidence="2">Single-pass membrane protein</topology>
    </subcellularLocation>
</comment>
<comment type="pathway">
    <text evidence="3">Protein modification; protein ubiquitination.</text>
</comment>
<dbReference type="GO" id="GO:0061630">
    <property type="term" value="F:ubiquitin protein ligase activity"/>
    <property type="evidence" value="ECO:0007669"/>
    <property type="project" value="UniProtKB-EC"/>
</dbReference>
<keyword evidence="8 16" id="KW-0732">Signal</keyword>
<evidence type="ECO:0000256" key="4">
    <source>
        <dbReference type="ARBA" id="ARBA00012483"/>
    </source>
</evidence>
<dbReference type="GO" id="GO:0016020">
    <property type="term" value="C:membrane"/>
    <property type="evidence" value="ECO:0007669"/>
    <property type="project" value="UniProtKB-SubCell"/>
</dbReference>
<organism evidence="18 19">
    <name type="scientific">Kalanchoe fedtschenkoi</name>
    <name type="common">Lavender scallops</name>
    <name type="synonym">South American air plant</name>
    <dbReference type="NCBI Taxonomy" id="63787"/>
    <lineage>
        <taxon>Eukaryota</taxon>
        <taxon>Viridiplantae</taxon>
        <taxon>Streptophyta</taxon>
        <taxon>Embryophyta</taxon>
        <taxon>Tracheophyta</taxon>
        <taxon>Spermatophyta</taxon>
        <taxon>Magnoliopsida</taxon>
        <taxon>eudicotyledons</taxon>
        <taxon>Gunneridae</taxon>
        <taxon>Pentapetalae</taxon>
        <taxon>Saxifragales</taxon>
        <taxon>Crassulaceae</taxon>
        <taxon>Kalanchoe</taxon>
    </lineage>
</organism>
<evidence type="ECO:0000256" key="9">
    <source>
        <dbReference type="ARBA" id="ARBA00022771"/>
    </source>
</evidence>
<evidence type="ECO:0000256" key="8">
    <source>
        <dbReference type="ARBA" id="ARBA00022729"/>
    </source>
</evidence>
<evidence type="ECO:0000256" key="5">
    <source>
        <dbReference type="ARBA" id="ARBA00022679"/>
    </source>
</evidence>
<keyword evidence="5" id="KW-0808">Transferase</keyword>
<dbReference type="Gramene" id="Kaladp0008s0585.2.v1.1">
    <property type="protein sequence ID" value="Kaladp0008s0585.2.v1.1"/>
    <property type="gene ID" value="Kaladp0008s0585.v1.1"/>
</dbReference>
<dbReference type="AlphaFoldDB" id="A0A7N0RCY1"/>
<dbReference type="SUPFAM" id="SSF56112">
    <property type="entry name" value="Protein kinase-like (PK-like)"/>
    <property type="match status" value="1"/>
</dbReference>
<dbReference type="EnsemblPlants" id="Kaladp0008s0585.2.v1.1">
    <property type="protein sequence ID" value="Kaladp0008s0585.2.v1.1"/>
    <property type="gene ID" value="Kaladp0008s0585.v1.1"/>
</dbReference>
<keyword evidence="11" id="KW-0862">Zinc</keyword>